<evidence type="ECO:0000313" key="5">
    <source>
        <dbReference type="Proteomes" id="UP000639772"/>
    </source>
</evidence>
<feature type="non-terminal residue" evidence="3">
    <location>
        <position position="1"/>
    </location>
</feature>
<comment type="caution">
    <text evidence="3">The sequence shown here is derived from an EMBL/GenBank/DDBJ whole genome shotgun (WGS) entry which is preliminary data.</text>
</comment>
<protein>
    <recommendedName>
        <fullName evidence="6">Secreted protein</fullName>
    </recommendedName>
</protein>
<gene>
    <name evidence="2" type="ORF">HPP92_029059</name>
    <name evidence="3" type="ORF">HPP92_029070</name>
</gene>
<name>A0A835U4N0_VANPL</name>
<dbReference type="EMBL" id="JADCNM010000630">
    <property type="protein sequence ID" value="KAG0445976.1"/>
    <property type="molecule type" value="Genomic_DNA"/>
</dbReference>
<dbReference type="Proteomes" id="UP000636800">
    <property type="component" value="Unassembled WGS sequence"/>
</dbReference>
<accession>A0A835U4N0</accession>
<dbReference type="Proteomes" id="UP000639772">
    <property type="component" value="Unassembled WGS sequence"/>
</dbReference>
<proteinExistence type="predicted"/>
<feature type="chain" id="PRO_5036418119" description="Secreted protein" evidence="1">
    <location>
        <begin position="19"/>
        <end position="81"/>
    </location>
</feature>
<keyword evidence="4" id="KW-1185">Reference proteome</keyword>
<feature type="signal peptide" evidence="1">
    <location>
        <begin position="1"/>
        <end position="18"/>
    </location>
</feature>
<organism evidence="3 5">
    <name type="scientific">Vanilla planifolia</name>
    <name type="common">Vanilla</name>
    <dbReference type="NCBI Taxonomy" id="51239"/>
    <lineage>
        <taxon>Eukaryota</taxon>
        <taxon>Viridiplantae</taxon>
        <taxon>Streptophyta</taxon>
        <taxon>Embryophyta</taxon>
        <taxon>Tracheophyta</taxon>
        <taxon>Spermatophyta</taxon>
        <taxon>Magnoliopsida</taxon>
        <taxon>Liliopsida</taxon>
        <taxon>Asparagales</taxon>
        <taxon>Orchidaceae</taxon>
        <taxon>Vanilloideae</taxon>
        <taxon>Vanilleae</taxon>
        <taxon>Vanilla</taxon>
    </lineage>
</organism>
<reference evidence="4 5" key="1">
    <citation type="journal article" date="2020" name="Nat. Food">
        <title>A phased Vanilla planifolia genome enables genetic improvement of flavour and production.</title>
        <authorList>
            <person name="Hasing T."/>
            <person name="Tang H."/>
            <person name="Brym M."/>
            <person name="Khazi F."/>
            <person name="Huang T."/>
            <person name="Chambers A.H."/>
        </authorList>
    </citation>
    <scope>NUCLEOTIDE SEQUENCE [LARGE SCALE GENOMIC DNA]</scope>
    <source>
        <tissue evidence="3">Leaf</tissue>
    </source>
</reference>
<dbReference type="EMBL" id="JADCNL010000629">
    <property type="protein sequence ID" value="KAG0445973.1"/>
    <property type="molecule type" value="Genomic_DNA"/>
</dbReference>
<evidence type="ECO:0000313" key="2">
    <source>
        <dbReference type="EMBL" id="KAG0445973.1"/>
    </source>
</evidence>
<evidence type="ECO:0000256" key="1">
    <source>
        <dbReference type="SAM" id="SignalP"/>
    </source>
</evidence>
<keyword evidence="1" id="KW-0732">Signal</keyword>
<evidence type="ECO:0000313" key="4">
    <source>
        <dbReference type="Proteomes" id="UP000636800"/>
    </source>
</evidence>
<evidence type="ECO:0008006" key="6">
    <source>
        <dbReference type="Google" id="ProtNLM"/>
    </source>
</evidence>
<dbReference type="AlphaFoldDB" id="A0A835U4N0"/>
<evidence type="ECO:0000313" key="3">
    <source>
        <dbReference type="EMBL" id="KAG0445976.1"/>
    </source>
</evidence>
<sequence length="81" mass="9240">MPLIMSLLFVLVEYTCLTTNPGVNPKPTSSALKPMDTSLTSLAGVEETTKRFRRWFPNPSGEVPQYHFQQQSKLKLVVWTR</sequence>